<feature type="transmembrane region" description="Helical" evidence="5">
    <location>
        <begin position="105"/>
        <end position="125"/>
    </location>
</feature>
<keyword evidence="2 5" id="KW-0812">Transmembrane</keyword>
<feature type="transmembrane region" description="Helical" evidence="5">
    <location>
        <begin position="12"/>
        <end position="34"/>
    </location>
</feature>
<comment type="subcellular location">
    <subcellularLocation>
        <location evidence="1">Membrane</location>
        <topology evidence="1">Multi-pass membrane protein</topology>
    </subcellularLocation>
</comment>
<sequence>MSPSVACKLNLLGLSTIGVVLLIAFIDQIIFHDIPCPLCLLQRIGFAGVGIGLALNIRFGPRPSHYALTILSAVVGTIISGRQILLHIIPGTGAYGHIILGMHFYTWAFILFSVIIIGAAVMLFFDCQFSDNRFFDNTESIPILNKTGRVIIVVFALLVFCNAVSTVFECAGGLCAANPVKYQLIQ</sequence>
<reference evidence="6 7" key="1">
    <citation type="submission" date="2017-05" db="EMBL/GenBank/DDBJ databases">
        <title>Genome sequence of Candidatus Fukatsuia symbiotica and Candidatus Hamiltonella defensa from Acyrthosiphon pisum strain 5D.</title>
        <authorList>
            <person name="Patel V.A."/>
            <person name="Chevignon G."/>
            <person name="Russell J.A."/>
            <person name="Oliver K.M."/>
        </authorList>
    </citation>
    <scope>NUCLEOTIDE SEQUENCE [LARGE SCALE GENOMIC DNA]</scope>
    <source>
        <strain evidence="6 7">5D</strain>
    </source>
</reference>
<keyword evidence="4 5" id="KW-0472">Membrane</keyword>
<accession>A0A2U8I6P0</accession>
<dbReference type="GO" id="GO:0016020">
    <property type="term" value="C:membrane"/>
    <property type="evidence" value="ECO:0007669"/>
    <property type="project" value="UniProtKB-SubCell"/>
</dbReference>
<evidence type="ECO:0000256" key="5">
    <source>
        <dbReference type="SAM" id="Phobius"/>
    </source>
</evidence>
<evidence type="ECO:0000256" key="2">
    <source>
        <dbReference type="ARBA" id="ARBA00022692"/>
    </source>
</evidence>
<dbReference type="GO" id="GO:0006457">
    <property type="term" value="P:protein folding"/>
    <property type="evidence" value="ECO:0007669"/>
    <property type="project" value="InterPro"/>
</dbReference>
<evidence type="ECO:0000313" key="6">
    <source>
        <dbReference type="EMBL" id="AWK14808.1"/>
    </source>
</evidence>
<name>A0A2U8I6P0_9GAMM</name>
<organism evidence="6 7">
    <name type="scientific">Candidatus Fukatsuia symbiotica</name>
    <dbReference type="NCBI Taxonomy" id="1878942"/>
    <lineage>
        <taxon>Bacteria</taxon>
        <taxon>Pseudomonadati</taxon>
        <taxon>Pseudomonadota</taxon>
        <taxon>Gammaproteobacteria</taxon>
        <taxon>Enterobacterales</taxon>
        <taxon>Yersiniaceae</taxon>
        <taxon>Candidatus Fukatsuia</taxon>
    </lineage>
</organism>
<proteinExistence type="predicted"/>
<evidence type="ECO:0000313" key="7">
    <source>
        <dbReference type="Proteomes" id="UP000261875"/>
    </source>
</evidence>
<dbReference type="Pfam" id="PF02600">
    <property type="entry name" value="DsbB"/>
    <property type="match status" value="1"/>
</dbReference>
<dbReference type="OrthoDB" id="3711263at2"/>
<dbReference type="GO" id="GO:0015035">
    <property type="term" value="F:protein-disulfide reductase activity"/>
    <property type="evidence" value="ECO:0007669"/>
    <property type="project" value="InterPro"/>
</dbReference>
<feature type="transmembrane region" description="Helical" evidence="5">
    <location>
        <begin position="66"/>
        <end position="85"/>
    </location>
</feature>
<evidence type="ECO:0000256" key="3">
    <source>
        <dbReference type="ARBA" id="ARBA00022989"/>
    </source>
</evidence>
<dbReference type="KEGG" id="fsm:CCS41_10525"/>
<dbReference type="SUPFAM" id="SSF158442">
    <property type="entry name" value="DsbB-like"/>
    <property type="match status" value="1"/>
</dbReference>
<dbReference type="RefSeq" id="WP_072550115.1">
    <property type="nucleotide sequence ID" value="NZ_CP021659.1"/>
</dbReference>
<dbReference type="InterPro" id="IPR023380">
    <property type="entry name" value="DsbB-like_sf"/>
</dbReference>
<protein>
    <submittedName>
        <fullName evidence="6">Disulfide bond formation protein B</fullName>
    </submittedName>
</protein>
<dbReference type="STRING" id="1878942.GCA_900128755_01326"/>
<keyword evidence="3 5" id="KW-1133">Transmembrane helix</keyword>
<dbReference type="Gene3D" id="1.20.1550.10">
    <property type="entry name" value="DsbB-like"/>
    <property type="match status" value="1"/>
</dbReference>
<gene>
    <name evidence="6" type="ORF">CCS41_10525</name>
</gene>
<dbReference type="EMBL" id="CP021659">
    <property type="protein sequence ID" value="AWK14808.1"/>
    <property type="molecule type" value="Genomic_DNA"/>
</dbReference>
<dbReference type="Proteomes" id="UP000261875">
    <property type="component" value="Chromosome"/>
</dbReference>
<evidence type="ECO:0000256" key="4">
    <source>
        <dbReference type="ARBA" id="ARBA00023136"/>
    </source>
</evidence>
<evidence type="ECO:0000256" key="1">
    <source>
        <dbReference type="ARBA" id="ARBA00004141"/>
    </source>
</evidence>
<feature type="transmembrane region" description="Helical" evidence="5">
    <location>
        <begin position="40"/>
        <end position="59"/>
    </location>
</feature>
<keyword evidence="7" id="KW-1185">Reference proteome</keyword>
<feature type="transmembrane region" description="Helical" evidence="5">
    <location>
        <begin position="150"/>
        <end position="168"/>
    </location>
</feature>
<dbReference type="InterPro" id="IPR003752">
    <property type="entry name" value="DiS_bond_form_DsbB/BdbC"/>
</dbReference>
<dbReference type="AlphaFoldDB" id="A0A2U8I6P0"/>